<dbReference type="InterPro" id="IPR050365">
    <property type="entry name" value="TIM50"/>
</dbReference>
<evidence type="ECO:0000256" key="2">
    <source>
        <dbReference type="SAM" id="MobiDB-lite"/>
    </source>
</evidence>
<dbReference type="SMART" id="SM00577">
    <property type="entry name" value="CPDc"/>
    <property type="match status" value="1"/>
</dbReference>
<feature type="compositionally biased region" description="Basic and acidic residues" evidence="2">
    <location>
        <begin position="8"/>
        <end position="23"/>
    </location>
</feature>
<sequence length="373" mass="43385">MTKKKGRYSRELKRERKRCREEGNGATLEVEPHHDYDTKNPKKQRRKKLSIFERLVKCFDDSKHTGSVQIDDQFVAGDHNPVASVRIITGCDWKESKHSFPPETTGDTLTLRVQPLLILDMNGILCHRSRHTKEPVGVQLRPSIGMTAQTSIIPRTELEEILRYLDRHFCLAIWTSAKRRTANRLLKMLLPLEIRQRLLFVWGQNYCQAENVSPISTENSVESEKEKLEESESDDDDEDNHDTVYEKRLDKVWKAFPLWSADNTLLMDDSPQKCTSSTSNAIHPPAIHGRTKDSIDATENPYILLSDEENERLQLEFFEKLTTFWTQQPHLRSLAKVHKTKHQSQEMMSYSNLIDFLESNARRHFGWRSDNGI</sequence>
<feature type="compositionally biased region" description="Basic and acidic residues" evidence="2">
    <location>
        <begin position="30"/>
        <end position="40"/>
    </location>
</feature>
<comment type="function">
    <text evidence="1">Essential component of the TIM23 complex, a complex that mediates the translocation of transit peptide-containing proteins across the mitochondrial inner membrane.</text>
</comment>
<keyword evidence="1" id="KW-0496">Mitochondrion</keyword>
<protein>
    <recommendedName>
        <fullName evidence="1">Mitochondrial import inner membrane translocase subunit TIM50</fullName>
    </recommendedName>
</protein>
<comment type="subcellular location">
    <subcellularLocation>
        <location evidence="1">Mitochondrion inner membrane</location>
        <topology evidence="1">Single-pass membrane protein</topology>
    </subcellularLocation>
</comment>
<feature type="region of interest" description="Disordered" evidence="2">
    <location>
        <begin position="215"/>
        <end position="241"/>
    </location>
</feature>
<dbReference type="Proteomes" id="UP000693970">
    <property type="component" value="Unassembled WGS sequence"/>
</dbReference>
<comment type="similarity">
    <text evidence="1">Belongs to the TIM50 family.</text>
</comment>
<gene>
    <name evidence="4" type="ORF">IV203_018038</name>
</gene>
<dbReference type="AlphaFoldDB" id="A0A9K3M4B8"/>
<feature type="compositionally biased region" description="Acidic residues" evidence="2">
    <location>
        <begin position="231"/>
        <end position="240"/>
    </location>
</feature>
<dbReference type="OrthoDB" id="1711508at2759"/>
<dbReference type="PANTHER" id="PTHR12210">
    <property type="entry name" value="DULLARD PROTEIN PHOSPHATASE"/>
    <property type="match status" value="1"/>
</dbReference>
<comment type="caution">
    <text evidence="4">The sequence shown here is derived from an EMBL/GenBank/DDBJ whole genome shotgun (WGS) entry which is preliminary data.</text>
</comment>
<keyword evidence="1" id="KW-0809">Transit peptide</keyword>
<evidence type="ECO:0000313" key="4">
    <source>
        <dbReference type="EMBL" id="KAG7371896.1"/>
    </source>
</evidence>
<reference evidence="4" key="2">
    <citation type="submission" date="2021-04" db="EMBL/GenBank/DDBJ databases">
        <authorList>
            <person name="Podell S."/>
        </authorList>
    </citation>
    <scope>NUCLEOTIDE SEQUENCE</scope>
    <source>
        <strain evidence="4">Hildebrandi</strain>
    </source>
</reference>
<accession>A0A9K3M4B8</accession>
<reference evidence="4" key="1">
    <citation type="journal article" date="2021" name="Sci. Rep.">
        <title>Diploid genomic architecture of Nitzschia inconspicua, an elite biomass production diatom.</title>
        <authorList>
            <person name="Oliver A."/>
            <person name="Podell S."/>
            <person name="Pinowska A."/>
            <person name="Traller J.C."/>
            <person name="Smith S.R."/>
            <person name="McClure R."/>
            <person name="Beliaev A."/>
            <person name="Bohutskyi P."/>
            <person name="Hill E.A."/>
            <person name="Rabines A."/>
            <person name="Zheng H."/>
            <person name="Allen L.Z."/>
            <person name="Kuo A."/>
            <person name="Grigoriev I.V."/>
            <person name="Allen A.E."/>
            <person name="Hazlebeck D."/>
            <person name="Allen E.E."/>
        </authorList>
    </citation>
    <scope>NUCLEOTIDE SEQUENCE</scope>
    <source>
        <strain evidence="4">Hildebrandi</strain>
    </source>
</reference>
<name>A0A9K3M4B8_9STRA</name>
<keyword evidence="1" id="KW-0813">Transport</keyword>
<dbReference type="Pfam" id="PF03031">
    <property type="entry name" value="NIF"/>
    <property type="match status" value="1"/>
</dbReference>
<dbReference type="GO" id="GO:0015031">
    <property type="term" value="P:protein transport"/>
    <property type="evidence" value="ECO:0007669"/>
    <property type="project" value="UniProtKB-KW"/>
</dbReference>
<dbReference type="PROSITE" id="PS50969">
    <property type="entry name" value="FCP1"/>
    <property type="match status" value="1"/>
</dbReference>
<feature type="region of interest" description="Disordered" evidence="2">
    <location>
        <begin position="1"/>
        <end position="44"/>
    </location>
</feature>
<dbReference type="EMBL" id="JAGRRH010000003">
    <property type="protein sequence ID" value="KAG7371896.1"/>
    <property type="molecule type" value="Genomic_DNA"/>
</dbReference>
<evidence type="ECO:0000259" key="3">
    <source>
        <dbReference type="PROSITE" id="PS50969"/>
    </source>
</evidence>
<organism evidence="4 5">
    <name type="scientific">Nitzschia inconspicua</name>
    <dbReference type="NCBI Taxonomy" id="303405"/>
    <lineage>
        <taxon>Eukaryota</taxon>
        <taxon>Sar</taxon>
        <taxon>Stramenopiles</taxon>
        <taxon>Ochrophyta</taxon>
        <taxon>Bacillariophyta</taxon>
        <taxon>Bacillariophyceae</taxon>
        <taxon>Bacillariophycidae</taxon>
        <taxon>Bacillariales</taxon>
        <taxon>Bacillariaceae</taxon>
        <taxon>Nitzschia</taxon>
    </lineage>
</organism>
<comment type="subunit">
    <text evidence="1">Component of the TIM23 complex.</text>
</comment>
<proteinExistence type="inferred from homology"/>
<keyword evidence="1" id="KW-0811">Translocation</keyword>
<evidence type="ECO:0000313" key="5">
    <source>
        <dbReference type="Proteomes" id="UP000693970"/>
    </source>
</evidence>
<keyword evidence="5" id="KW-1185">Reference proteome</keyword>
<dbReference type="InterPro" id="IPR004274">
    <property type="entry name" value="FCP1_dom"/>
</dbReference>
<feature type="domain" description="FCP1 homology" evidence="3">
    <location>
        <begin position="110"/>
        <end position="306"/>
    </location>
</feature>
<keyword evidence="1" id="KW-0653">Protein transport</keyword>
<evidence type="ECO:0000256" key="1">
    <source>
        <dbReference type="RuleBase" id="RU365079"/>
    </source>
</evidence>
<dbReference type="GO" id="GO:0005744">
    <property type="term" value="C:TIM23 mitochondrial import inner membrane translocase complex"/>
    <property type="evidence" value="ECO:0007669"/>
    <property type="project" value="UniProtKB-UniRule"/>
</dbReference>